<name>A0ABP3H166_9ACTN</name>
<organism evidence="2 3">
    <name type="scientific">Streptomyces blastmyceticus</name>
    <dbReference type="NCBI Taxonomy" id="68180"/>
    <lineage>
        <taxon>Bacteria</taxon>
        <taxon>Bacillati</taxon>
        <taxon>Actinomycetota</taxon>
        <taxon>Actinomycetes</taxon>
        <taxon>Kitasatosporales</taxon>
        <taxon>Streptomycetaceae</taxon>
        <taxon>Streptomyces</taxon>
    </lineage>
</organism>
<evidence type="ECO:0000313" key="3">
    <source>
        <dbReference type="Proteomes" id="UP001500063"/>
    </source>
</evidence>
<accession>A0ABP3H166</accession>
<dbReference type="InterPro" id="IPR007278">
    <property type="entry name" value="DUF397"/>
</dbReference>
<keyword evidence="3" id="KW-1185">Reference proteome</keyword>
<feature type="domain" description="DUF397" evidence="1">
    <location>
        <begin position="15"/>
        <end position="67"/>
    </location>
</feature>
<evidence type="ECO:0000313" key="2">
    <source>
        <dbReference type="EMBL" id="GAA0358404.1"/>
    </source>
</evidence>
<comment type="caution">
    <text evidence="2">The sequence shown here is derived from an EMBL/GenBank/DDBJ whole genome shotgun (WGS) entry which is preliminary data.</text>
</comment>
<protein>
    <recommendedName>
        <fullName evidence="1">DUF397 domain-containing protein</fullName>
    </recommendedName>
</protein>
<proteinExistence type="predicted"/>
<reference evidence="3" key="1">
    <citation type="journal article" date="2019" name="Int. J. Syst. Evol. Microbiol.">
        <title>The Global Catalogue of Microorganisms (GCM) 10K type strain sequencing project: providing services to taxonomists for standard genome sequencing and annotation.</title>
        <authorList>
            <consortium name="The Broad Institute Genomics Platform"/>
            <consortium name="The Broad Institute Genome Sequencing Center for Infectious Disease"/>
            <person name="Wu L."/>
            <person name="Ma J."/>
        </authorList>
    </citation>
    <scope>NUCLEOTIDE SEQUENCE [LARGE SCALE GENOMIC DNA]</scope>
    <source>
        <strain evidence="3">JCM 4565</strain>
    </source>
</reference>
<dbReference type="Proteomes" id="UP001500063">
    <property type="component" value="Unassembled WGS sequence"/>
</dbReference>
<dbReference type="EMBL" id="BAAABW010000021">
    <property type="protein sequence ID" value="GAA0358404.1"/>
    <property type="molecule type" value="Genomic_DNA"/>
</dbReference>
<evidence type="ECO:0000259" key="1">
    <source>
        <dbReference type="Pfam" id="PF04149"/>
    </source>
</evidence>
<gene>
    <name evidence="2" type="ORF">GCM10010319_39730</name>
</gene>
<dbReference type="Pfam" id="PF04149">
    <property type="entry name" value="DUF397"/>
    <property type="match status" value="1"/>
</dbReference>
<sequence length="71" mass="7678">MDCKEDLYAIDLTGASWRKSPDSNGGASCVEIADLPDGGMAVRDSKNPERPDLRYTADEWAAFRSGIINGT</sequence>
<dbReference type="RefSeq" id="WP_344119473.1">
    <property type="nucleotide sequence ID" value="NZ_BAAABW010000021.1"/>
</dbReference>